<evidence type="ECO:0000313" key="3">
    <source>
        <dbReference type="EMBL" id="SIS07837.1"/>
    </source>
</evidence>
<dbReference type="Proteomes" id="UP000185687">
    <property type="component" value="Unassembled WGS sequence"/>
</dbReference>
<gene>
    <name evidence="3" type="ORF">SAMN05421809_3745</name>
</gene>
<keyword evidence="4" id="KW-1185">Reference proteome</keyword>
<evidence type="ECO:0000256" key="1">
    <source>
        <dbReference type="SAM" id="MobiDB-lite"/>
    </source>
</evidence>
<dbReference type="InterPro" id="IPR048907">
    <property type="entry name" value="WHD_MCM_arc"/>
</dbReference>
<evidence type="ECO:0000313" key="4">
    <source>
        <dbReference type="Proteomes" id="UP000185687"/>
    </source>
</evidence>
<sequence>MAENKSEESSNSDVGSGPFQKLEIATDHEDRAERLRAEAKHEVLEKVDEKIPFECRVTVTLKGKAFNVTCTPDKLQKDIDDDFDEEVNVTTPIRFTIGDQDRDQGERIKSIKELISDIELEYDEGAPVEVILERAADIGMDRSKAEHEIEKLKQKGEVYEPITDYLRPT</sequence>
<name>A0A1N7G5F4_9EURY</name>
<feature type="region of interest" description="Disordered" evidence="1">
    <location>
        <begin position="1"/>
        <end position="22"/>
    </location>
</feature>
<dbReference type="EMBL" id="FTNP01000009">
    <property type="protein sequence ID" value="SIS07837.1"/>
    <property type="molecule type" value="Genomic_DNA"/>
</dbReference>
<dbReference type="InterPro" id="IPR036388">
    <property type="entry name" value="WH-like_DNA-bd_sf"/>
</dbReference>
<accession>A0A1N7G5F4</accession>
<dbReference type="AlphaFoldDB" id="A0A1N7G5F4"/>
<feature type="domain" description="MCM C-terminal" evidence="2">
    <location>
        <begin position="107"/>
        <end position="167"/>
    </location>
</feature>
<proteinExistence type="predicted"/>
<evidence type="ECO:0000259" key="2">
    <source>
        <dbReference type="Pfam" id="PF21120"/>
    </source>
</evidence>
<reference evidence="3 4" key="1">
    <citation type="submission" date="2017-01" db="EMBL/GenBank/DDBJ databases">
        <authorList>
            <person name="Mah S.A."/>
            <person name="Swanson W.J."/>
            <person name="Moy G.W."/>
            <person name="Vacquier V.D."/>
        </authorList>
    </citation>
    <scope>NUCLEOTIDE SEQUENCE [LARGE SCALE GENOMIC DNA]</scope>
    <source>
        <strain evidence="3 4">CGMCC 1.8909</strain>
    </source>
</reference>
<organism evidence="3 4">
    <name type="scientific">Natronorubrum daqingense</name>
    <dbReference type="NCBI Taxonomy" id="588898"/>
    <lineage>
        <taxon>Archaea</taxon>
        <taxon>Methanobacteriati</taxon>
        <taxon>Methanobacteriota</taxon>
        <taxon>Stenosarchaea group</taxon>
        <taxon>Halobacteria</taxon>
        <taxon>Halobacteriales</taxon>
        <taxon>Natrialbaceae</taxon>
        <taxon>Natronorubrum</taxon>
    </lineage>
</organism>
<dbReference type="Pfam" id="PF21120">
    <property type="entry name" value="WHD_MCM_arc"/>
    <property type="match status" value="1"/>
</dbReference>
<protein>
    <recommendedName>
        <fullName evidence="2">MCM C-terminal domain-containing protein</fullName>
    </recommendedName>
</protein>
<dbReference type="Gene3D" id="1.10.10.10">
    <property type="entry name" value="Winged helix-like DNA-binding domain superfamily/Winged helix DNA-binding domain"/>
    <property type="match status" value="1"/>
</dbReference>